<dbReference type="Gene3D" id="1.20.120.350">
    <property type="entry name" value="Voltage-gated potassium channels. Chain C"/>
    <property type="match status" value="1"/>
</dbReference>
<evidence type="ECO:0000259" key="13">
    <source>
        <dbReference type="Pfam" id="PF00520"/>
    </source>
</evidence>
<dbReference type="GO" id="GO:0008076">
    <property type="term" value="C:voltage-gated potassium channel complex"/>
    <property type="evidence" value="ECO:0007669"/>
    <property type="project" value="TreeGrafter"/>
</dbReference>
<dbReference type="Pfam" id="PF03520">
    <property type="entry name" value="KCNQ_channel"/>
    <property type="match status" value="1"/>
</dbReference>
<dbReference type="Gene3D" id="1.10.287.70">
    <property type="match status" value="1"/>
</dbReference>
<keyword evidence="11" id="KW-0175">Coiled coil</keyword>
<keyword evidence="4 12" id="KW-0812">Transmembrane</keyword>
<keyword evidence="6 12" id="KW-1133">Transmembrane helix</keyword>
<comment type="catalytic activity">
    <reaction evidence="10">
        <text>K(+)(in) = K(+)(out)</text>
        <dbReference type="Rhea" id="RHEA:29463"/>
        <dbReference type="ChEBI" id="CHEBI:29103"/>
    </reaction>
</comment>
<evidence type="ECO:0000256" key="12">
    <source>
        <dbReference type="SAM" id="Phobius"/>
    </source>
</evidence>
<evidence type="ECO:0000313" key="15">
    <source>
        <dbReference type="EMBL" id="CAF0808994.1"/>
    </source>
</evidence>
<dbReference type="SUPFAM" id="SSF81324">
    <property type="entry name" value="Voltage-gated potassium channels"/>
    <property type="match status" value="1"/>
</dbReference>
<proteinExistence type="predicted"/>
<feature type="transmembrane region" description="Helical" evidence="12">
    <location>
        <begin position="316"/>
        <end position="337"/>
    </location>
</feature>
<reference evidence="15" key="1">
    <citation type="submission" date="2021-02" db="EMBL/GenBank/DDBJ databases">
        <authorList>
            <person name="Nowell W R."/>
        </authorList>
    </citation>
    <scope>NUCLEOTIDE SEQUENCE</scope>
    <source>
        <strain evidence="15">Ploen Becks lab</strain>
    </source>
</reference>
<dbReference type="OrthoDB" id="6020680at2759"/>
<protein>
    <submittedName>
        <fullName evidence="15">Uncharacterized protein</fullName>
    </submittedName>
</protein>
<feature type="domain" description="Potassium channel voltage dependent KCNQ C-terminal" evidence="14">
    <location>
        <begin position="556"/>
        <end position="638"/>
    </location>
</feature>
<evidence type="ECO:0000256" key="5">
    <source>
        <dbReference type="ARBA" id="ARBA00022958"/>
    </source>
</evidence>
<dbReference type="PANTHER" id="PTHR47735:SF9">
    <property type="entry name" value="POTASSIUM VOLTAGE-GATED CHANNEL SUBFAMILY KQT MEMBER 4-LIKE ISOFORM X1"/>
    <property type="match status" value="1"/>
</dbReference>
<keyword evidence="16" id="KW-1185">Reference proteome</keyword>
<feature type="domain" description="Ion transport" evidence="13">
    <location>
        <begin position="175"/>
        <end position="411"/>
    </location>
</feature>
<evidence type="ECO:0000256" key="11">
    <source>
        <dbReference type="SAM" id="Coils"/>
    </source>
</evidence>
<feature type="transmembrane region" description="Helical" evidence="12">
    <location>
        <begin position="349"/>
        <end position="369"/>
    </location>
</feature>
<evidence type="ECO:0000256" key="6">
    <source>
        <dbReference type="ARBA" id="ARBA00022989"/>
    </source>
</evidence>
<feature type="transmembrane region" description="Helical" evidence="12">
    <location>
        <begin position="381"/>
        <end position="407"/>
    </location>
</feature>
<dbReference type="GO" id="GO:0005249">
    <property type="term" value="F:voltage-gated potassium channel activity"/>
    <property type="evidence" value="ECO:0007669"/>
    <property type="project" value="InterPro"/>
</dbReference>
<evidence type="ECO:0000256" key="3">
    <source>
        <dbReference type="ARBA" id="ARBA00022475"/>
    </source>
</evidence>
<dbReference type="InterPro" id="IPR027359">
    <property type="entry name" value="Volt_channel_dom_sf"/>
</dbReference>
<evidence type="ECO:0000256" key="10">
    <source>
        <dbReference type="ARBA" id="ARBA00034430"/>
    </source>
</evidence>
<organism evidence="15 16">
    <name type="scientific">Brachionus calyciflorus</name>
    <dbReference type="NCBI Taxonomy" id="104777"/>
    <lineage>
        <taxon>Eukaryota</taxon>
        <taxon>Metazoa</taxon>
        <taxon>Spiralia</taxon>
        <taxon>Gnathifera</taxon>
        <taxon>Rotifera</taxon>
        <taxon>Eurotatoria</taxon>
        <taxon>Monogononta</taxon>
        <taxon>Pseudotrocha</taxon>
        <taxon>Ploima</taxon>
        <taxon>Brachionidae</taxon>
        <taxon>Brachionus</taxon>
    </lineage>
</organism>
<feature type="transmembrane region" description="Helical" evidence="12">
    <location>
        <begin position="201"/>
        <end position="223"/>
    </location>
</feature>
<keyword evidence="8 12" id="KW-0472">Membrane</keyword>
<feature type="transmembrane region" description="Helical" evidence="12">
    <location>
        <begin position="173"/>
        <end position="195"/>
    </location>
</feature>
<dbReference type="PRINTS" id="PR01459">
    <property type="entry name" value="KCNQCHANNEL"/>
</dbReference>
<sequence>MQNTDKTTDDGITLRTRKSFDFLVDDLDEDTYLIKEDLKFNVKPRVSSLNDLTLNESNILQNNTINEKNSTKKIFGKSSIKKQLQFKILSEPIRENLEPRTSLSKSTGNLHEQLNKLKHDELQKRRMSSTQSLKSNSNYSSFCLSFDEFKKNLNSFKSSVYKVLERPSGLKGLVYRLFIFTLILGSILTGALTTVKSLDQWSFKLLLTYEIFVTCYFSLEFFLRLWCVGQRSAFKGFNGRIRFILRPLQLIEMTLIIISVIILATGSLIEEKNKEVLFQTTALSALRFSQIFRFLYIDRQAQTWIILSKVIKKHRFELLSCIYIGVIILLFSSYLVLYFEKPLSEKDGYFHTYADAMYWSIITMATIGYGDRSPRTFGGKIVSTTLCIVGVAFWTLPGGIIGSGFALKVEQKNKKKQFNRLLPAAATLIQSWWRMKATLSMSSSNVSCLVATVATFDISKPIYSTSLRRLKRHLDSVNSANEEMNSYFVGLDSPKDTLLSSKENKPDRNLEKNQIYNQKDFVFIDSSDEMEAKNEVNELKKMNSPTRPLYNQLSSESNYSNDESILMKLSPEHLIIIRTILLLKFFRAQKKFKLAFKPYDFKDVIEQYTQGNMDILLKMKDLQRKIDQMNASNRVLNNELIINNSPSSEFKFIQPNFLSASLKSPQTEVTRSSLGRKEMKRLLSLSHDTPTRDKPSNVNQNDINSINQRMERIEIGLEDLAQKINKLLSTKS</sequence>
<comment type="subcellular location">
    <subcellularLocation>
        <location evidence="1">Cell membrane</location>
        <topology evidence="1">Multi-pass membrane protein</topology>
    </subcellularLocation>
</comment>
<keyword evidence="7" id="KW-0406">Ion transport</keyword>
<dbReference type="AlphaFoldDB" id="A0A813TGD5"/>
<dbReference type="PANTHER" id="PTHR47735">
    <property type="entry name" value="POTASSIUM VOLTAGE-GATED CHANNEL SUBFAMILY KQT MEMBER 4"/>
    <property type="match status" value="1"/>
</dbReference>
<feature type="coiled-coil region" evidence="11">
    <location>
        <begin position="612"/>
        <end position="639"/>
    </location>
</feature>
<name>A0A813TGD5_9BILA</name>
<evidence type="ECO:0000256" key="1">
    <source>
        <dbReference type="ARBA" id="ARBA00004651"/>
    </source>
</evidence>
<keyword evidence="2" id="KW-0813">Transport</keyword>
<evidence type="ECO:0000256" key="4">
    <source>
        <dbReference type="ARBA" id="ARBA00022692"/>
    </source>
</evidence>
<evidence type="ECO:0000256" key="2">
    <source>
        <dbReference type="ARBA" id="ARBA00022448"/>
    </source>
</evidence>
<dbReference type="InterPro" id="IPR013821">
    <property type="entry name" value="K_chnl_volt-dep_KCNQ_C"/>
</dbReference>
<keyword evidence="3" id="KW-1003">Cell membrane</keyword>
<evidence type="ECO:0000259" key="14">
    <source>
        <dbReference type="Pfam" id="PF03520"/>
    </source>
</evidence>
<dbReference type="PRINTS" id="PR00169">
    <property type="entry name" value="KCHANNEL"/>
</dbReference>
<dbReference type="Gene3D" id="6.10.140.1910">
    <property type="match status" value="1"/>
</dbReference>
<keyword evidence="9" id="KW-0407">Ion channel</keyword>
<dbReference type="InterPro" id="IPR003937">
    <property type="entry name" value="K_chnl_volt-dep_KCNQ"/>
</dbReference>
<dbReference type="InterPro" id="IPR005821">
    <property type="entry name" value="Ion_trans_dom"/>
</dbReference>
<keyword evidence="5" id="KW-0630">Potassium</keyword>
<feature type="transmembrane region" description="Helical" evidence="12">
    <location>
        <begin position="276"/>
        <end position="296"/>
    </location>
</feature>
<dbReference type="Pfam" id="PF00520">
    <property type="entry name" value="Ion_trans"/>
    <property type="match status" value="1"/>
</dbReference>
<dbReference type="Proteomes" id="UP000663879">
    <property type="component" value="Unassembled WGS sequence"/>
</dbReference>
<feature type="coiled-coil region" evidence="11">
    <location>
        <begin position="703"/>
        <end position="730"/>
    </location>
</feature>
<accession>A0A813TGD5</accession>
<comment type="caution">
    <text evidence="15">The sequence shown here is derived from an EMBL/GenBank/DDBJ whole genome shotgun (WGS) entry which is preliminary data.</text>
</comment>
<gene>
    <name evidence="15" type="ORF">OXX778_LOCUS6871</name>
</gene>
<evidence type="ECO:0000313" key="16">
    <source>
        <dbReference type="Proteomes" id="UP000663879"/>
    </source>
</evidence>
<evidence type="ECO:0000256" key="9">
    <source>
        <dbReference type="ARBA" id="ARBA00023303"/>
    </source>
</evidence>
<evidence type="ECO:0000256" key="7">
    <source>
        <dbReference type="ARBA" id="ARBA00023065"/>
    </source>
</evidence>
<evidence type="ECO:0000256" key="8">
    <source>
        <dbReference type="ARBA" id="ARBA00023136"/>
    </source>
</evidence>
<feature type="transmembrane region" description="Helical" evidence="12">
    <location>
        <begin position="243"/>
        <end position="264"/>
    </location>
</feature>
<dbReference type="EMBL" id="CAJNOC010000843">
    <property type="protein sequence ID" value="CAF0808994.1"/>
    <property type="molecule type" value="Genomic_DNA"/>
</dbReference>